<dbReference type="AlphaFoldDB" id="A0A1Z5JEW3"/>
<name>A0A1Z5JEW3_FISSO</name>
<keyword evidence="3" id="KW-1185">Reference proteome</keyword>
<evidence type="ECO:0000313" key="2">
    <source>
        <dbReference type="EMBL" id="GAX12476.1"/>
    </source>
</evidence>
<dbReference type="Gene3D" id="2.60.40.640">
    <property type="match status" value="2"/>
</dbReference>
<organism evidence="2 3">
    <name type="scientific">Fistulifera solaris</name>
    <name type="common">Oleaginous diatom</name>
    <dbReference type="NCBI Taxonomy" id="1519565"/>
    <lineage>
        <taxon>Eukaryota</taxon>
        <taxon>Sar</taxon>
        <taxon>Stramenopiles</taxon>
        <taxon>Ochrophyta</taxon>
        <taxon>Bacillariophyta</taxon>
        <taxon>Bacillariophyceae</taxon>
        <taxon>Bacillariophycidae</taxon>
        <taxon>Naviculales</taxon>
        <taxon>Naviculaceae</taxon>
        <taxon>Fistulifera</taxon>
    </lineage>
</organism>
<dbReference type="Proteomes" id="UP000198406">
    <property type="component" value="Unassembled WGS sequence"/>
</dbReference>
<proteinExistence type="predicted"/>
<comment type="caution">
    <text evidence="2">The sequence shown here is derived from an EMBL/GenBank/DDBJ whole genome shotgun (WGS) entry which is preliminary data.</text>
</comment>
<gene>
    <name evidence="2" type="ORF">FisN_24Hh050</name>
</gene>
<accession>A0A1Z5JEW3</accession>
<dbReference type="InterPro" id="IPR014752">
    <property type="entry name" value="Arrestin-like_C"/>
</dbReference>
<evidence type="ECO:0000313" key="3">
    <source>
        <dbReference type="Proteomes" id="UP000198406"/>
    </source>
</evidence>
<dbReference type="InParanoid" id="A0A1Z5JEW3"/>
<evidence type="ECO:0000256" key="1">
    <source>
        <dbReference type="SAM" id="MobiDB-lite"/>
    </source>
</evidence>
<feature type="compositionally biased region" description="Acidic residues" evidence="1">
    <location>
        <begin position="586"/>
        <end position="600"/>
    </location>
</feature>
<feature type="region of interest" description="Disordered" evidence="1">
    <location>
        <begin position="555"/>
        <end position="621"/>
    </location>
</feature>
<feature type="compositionally biased region" description="Acidic residues" evidence="1">
    <location>
        <begin position="555"/>
        <end position="565"/>
    </location>
</feature>
<sequence length="621" mass="69919">MNFQVLFDRPHPLYLAGETITGTIQFSSKIIKNDTQQKESEENEKESIGSLKSLFVTFSCTAECGWKEPATKNNESISPTVYYSSRQILFFQQGSASTFATAPQMIARGVTIVEMDSRYNTASTDPHSGDEIEPLFWIFQVLWWPQTLQHSSRNSAPLCLGQVMVEKEDAQLKETAEQVSYLVTPSIHSEGSVPSAQSIEVSFLQELTTIHSVTLQQPFMEGGFLQVTRNLHTNRKDADNQPLRNAVPFSFAITRNAPSSLAIATPQAQIRYTVTILLVDESHRVHEQDVWVIPHPPLFANILYRPTWTPRQQVSLQPRRGFFGLSTFTSDPYDEYCITCQMGLSQRIYAPGDILQLTSQTHVENYTHDQDIQITLRLIRTLTCTVLDGYVRQQVTSKSYPIGTLRKRRFSKVLYPHETWEPTRQPQNHNSTFVIPSVSPSTCFTEETNSPVQISYTVQLHVSPANSNETLAQSELPVYICALPPNKMSNFPDGAEWDSNENGEEICSECTVNDSLPLPEMCVLPSQSNALWDVTINGRSGVYSPREHVLTMLHEDDEEDDEQSDGEVSILSAEERIVQSRTTTVPDDESLSDPDDEDDGNQFPASDYEEESGSNLPHDRT</sequence>
<dbReference type="EMBL" id="BDSP01000052">
    <property type="protein sequence ID" value="GAX12476.1"/>
    <property type="molecule type" value="Genomic_DNA"/>
</dbReference>
<reference evidence="2 3" key="1">
    <citation type="journal article" date="2015" name="Plant Cell">
        <title>Oil accumulation by the oleaginous diatom Fistulifera solaris as revealed by the genome and transcriptome.</title>
        <authorList>
            <person name="Tanaka T."/>
            <person name="Maeda Y."/>
            <person name="Veluchamy A."/>
            <person name="Tanaka M."/>
            <person name="Abida H."/>
            <person name="Marechal E."/>
            <person name="Bowler C."/>
            <person name="Muto M."/>
            <person name="Sunaga Y."/>
            <person name="Tanaka M."/>
            <person name="Yoshino T."/>
            <person name="Taniguchi T."/>
            <person name="Fukuda Y."/>
            <person name="Nemoto M."/>
            <person name="Matsumoto M."/>
            <person name="Wong P.S."/>
            <person name="Aburatani S."/>
            <person name="Fujibuchi W."/>
        </authorList>
    </citation>
    <scope>NUCLEOTIDE SEQUENCE [LARGE SCALE GENOMIC DNA]</scope>
    <source>
        <strain evidence="2 3">JPCC DA0580</strain>
    </source>
</reference>
<protein>
    <submittedName>
        <fullName evidence="2">Uncharacterized protein</fullName>
    </submittedName>
</protein>